<keyword evidence="5" id="KW-0378">Hydrolase</keyword>
<evidence type="ECO:0000259" key="9">
    <source>
        <dbReference type="PROSITE" id="PS51746"/>
    </source>
</evidence>
<evidence type="ECO:0000256" key="3">
    <source>
        <dbReference type="ARBA" id="ARBA00013081"/>
    </source>
</evidence>
<evidence type="ECO:0000313" key="10">
    <source>
        <dbReference type="EMBL" id="KMS65193.1"/>
    </source>
</evidence>
<organism evidence="10 11">
    <name type="scientific">Beta vulgaris subsp. vulgaris</name>
    <name type="common">Beet</name>
    <dbReference type="NCBI Taxonomy" id="3555"/>
    <lineage>
        <taxon>Eukaryota</taxon>
        <taxon>Viridiplantae</taxon>
        <taxon>Streptophyta</taxon>
        <taxon>Embryophyta</taxon>
        <taxon>Tracheophyta</taxon>
        <taxon>Spermatophyta</taxon>
        <taxon>Magnoliopsida</taxon>
        <taxon>eudicotyledons</taxon>
        <taxon>Gunneridae</taxon>
        <taxon>Pentapetalae</taxon>
        <taxon>Caryophyllales</taxon>
        <taxon>Chenopodiaceae</taxon>
        <taxon>Betoideae</taxon>
        <taxon>Beta</taxon>
    </lineage>
</organism>
<dbReference type="InterPro" id="IPR036457">
    <property type="entry name" value="PPM-type-like_dom_sf"/>
</dbReference>
<dbReference type="PANTHER" id="PTHR13832">
    <property type="entry name" value="PROTEIN PHOSPHATASE 2C"/>
    <property type="match status" value="1"/>
</dbReference>
<dbReference type="Proteomes" id="UP000035740">
    <property type="component" value="Unassembled WGS sequence"/>
</dbReference>
<evidence type="ECO:0000313" key="11">
    <source>
        <dbReference type="Proteomes" id="UP000035740"/>
    </source>
</evidence>
<dbReference type="EC" id="3.1.3.16" evidence="3"/>
<evidence type="ECO:0000256" key="5">
    <source>
        <dbReference type="ARBA" id="ARBA00022801"/>
    </source>
</evidence>
<dbReference type="PROSITE" id="PS01032">
    <property type="entry name" value="PPM_1"/>
    <property type="match status" value="1"/>
</dbReference>
<dbReference type="GO" id="GO:0004722">
    <property type="term" value="F:protein serine/threonine phosphatase activity"/>
    <property type="evidence" value="ECO:0007669"/>
    <property type="project" value="UniProtKB-EC"/>
</dbReference>
<evidence type="ECO:0000256" key="8">
    <source>
        <dbReference type="ARBA" id="ARBA00023211"/>
    </source>
</evidence>
<dbReference type="InterPro" id="IPR015655">
    <property type="entry name" value="PP2C"/>
</dbReference>
<reference evidence="10 11" key="1">
    <citation type="journal article" date="2014" name="Nature">
        <title>The genome of the recently domesticated crop plant sugar beet (Beta vulgaris).</title>
        <authorList>
            <person name="Dohm J.C."/>
            <person name="Minoche A.E."/>
            <person name="Holtgrawe D."/>
            <person name="Capella-Gutierrez S."/>
            <person name="Zakrzewski F."/>
            <person name="Tafer H."/>
            <person name="Rupp O."/>
            <person name="Sorensen T.R."/>
            <person name="Stracke R."/>
            <person name="Reinhardt R."/>
            <person name="Goesmann A."/>
            <person name="Kraft T."/>
            <person name="Schulz B."/>
            <person name="Stadler P.F."/>
            <person name="Schmidt T."/>
            <person name="Gabaldon T."/>
            <person name="Lehrach H."/>
            <person name="Weisshaar B."/>
            <person name="Himmelbauer H."/>
        </authorList>
    </citation>
    <scope>NUCLEOTIDE SEQUENCE [LARGE SCALE GENOMIC DNA]</scope>
    <source>
        <tissue evidence="10">Taproot</tissue>
    </source>
</reference>
<sequence>MPLHPHAAFIGVYDGHGGQAASKFCAETLAHKIDLLPDWSDETLRRAIDAFDFEFCSPDNANREHGTTCVFAIIEFIPNSVAITVCNTGDSRA</sequence>
<comment type="cofactor">
    <cofactor evidence="1">
        <name>Mn(2+)</name>
        <dbReference type="ChEBI" id="CHEBI:29035"/>
    </cofactor>
</comment>
<dbReference type="InterPro" id="IPR000222">
    <property type="entry name" value="PP2C_BS"/>
</dbReference>
<dbReference type="Gene3D" id="3.60.40.10">
    <property type="entry name" value="PPM-type phosphatase domain"/>
    <property type="match status" value="1"/>
</dbReference>
<dbReference type="AlphaFoldDB" id="A0A0J7YPV5"/>
<dbReference type="GO" id="GO:0046872">
    <property type="term" value="F:metal ion binding"/>
    <property type="evidence" value="ECO:0007669"/>
    <property type="project" value="UniProtKB-KW"/>
</dbReference>
<gene>
    <name evidence="10" type="ORF">BVRB_038470</name>
</gene>
<evidence type="ECO:0000256" key="7">
    <source>
        <dbReference type="ARBA" id="ARBA00022912"/>
    </source>
</evidence>
<dbReference type="PROSITE" id="PS51746">
    <property type="entry name" value="PPM_2"/>
    <property type="match status" value="1"/>
</dbReference>
<keyword evidence="6" id="KW-0460">Magnesium</keyword>
<protein>
    <recommendedName>
        <fullName evidence="3">protein-serine/threonine phosphatase</fullName>
        <ecNumber evidence="3">3.1.3.16</ecNumber>
    </recommendedName>
</protein>
<keyword evidence="11" id="KW-1185">Reference proteome</keyword>
<name>A0A0J7YPV5_BETVV</name>
<keyword evidence="4" id="KW-0479">Metal-binding</keyword>
<feature type="non-terminal residue" evidence="10">
    <location>
        <position position="93"/>
    </location>
</feature>
<evidence type="ECO:0000256" key="2">
    <source>
        <dbReference type="ARBA" id="ARBA00001946"/>
    </source>
</evidence>
<evidence type="ECO:0000256" key="6">
    <source>
        <dbReference type="ARBA" id="ARBA00022842"/>
    </source>
</evidence>
<proteinExistence type="predicted"/>
<dbReference type="OrthoDB" id="10264738at2759"/>
<evidence type="ECO:0000256" key="4">
    <source>
        <dbReference type="ARBA" id="ARBA00022723"/>
    </source>
</evidence>
<dbReference type="EMBL" id="KQ113124">
    <property type="protein sequence ID" value="KMS65193.1"/>
    <property type="molecule type" value="Genomic_DNA"/>
</dbReference>
<dbReference type="PANTHER" id="PTHR13832:SF827">
    <property type="entry name" value="PROTEIN PHOSPHATASE 1L"/>
    <property type="match status" value="1"/>
</dbReference>
<accession>A0A0J7YPV5</accession>
<dbReference type="Pfam" id="PF00481">
    <property type="entry name" value="PP2C"/>
    <property type="match status" value="1"/>
</dbReference>
<keyword evidence="8" id="KW-0464">Manganese</keyword>
<evidence type="ECO:0000256" key="1">
    <source>
        <dbReference type="ARBA" id="ARBA00001936"/>
    </source>
</evidence>
<dbReference type="InterPro" id="IPR001932">
    <property type="entry name" value="PPM-type_phosphatase-like_dom"/>
</dbReference>
<feature type="domain" description="PPM-type phosphatase" evidence="9">
    <location>
        <begin position="1"/>
        <end position="93"/>
    </location>
</feature>
<dbReference type="SUPFAM" id="SSF81606">
    <property type="entry name" value="PP2C-like"/>
    <property type="match status" value="1"/>
</dbReference>
<comment type="cofactor">
    <cofactor evidence="2">
        <name>Mg(2+)</name>
        <dbReference type="ChEBI" id="CHEBI:18420"/>
    </cofactor>
</comment>
<keyword evidence="7" id="KW-0904">Protein phosphatase</keyword>